<dbReference type="EMBL" id="JAOCQF010000002">
    <property type="protein sequence ID" value="MCT8330452.1"/>
    <property type="molecule type" value="Genomic_DNA"/>
</dbReference>
<evidence type="ECO:0000313" key="1">
    <source>
        <dbReference type="EMBL" id="MCT8330452.1"/>
    </source>
</evidence>
<reference evidence="2" key="1">
    <citation type="submission" date="2023-07" db="EMBL/GenBank/DDBJ databases">
        <title>Defluviimonas sediminis sp. nov., isolated from mangrove sediment.</title>
        <authorList>
            <person name="Liu L."/>
            <person name="Li J."/>
            <person name="Huang Y."/>
            <person name="Pan J."/>
            <person name="Li M."/>
        </authorList>
    </citation>
    <scope>NUCLEOTIDE SEQUENCE [LARGE SCALE GENOMIC DNA]</scope>
    <source>
        <strain evidence="2">FT324</strain>
    </source>
</reference>
<gene>
    <name evidence="1" type="ORF">N5I32_13065</name>
</gene>
<name>A0ABT2NND7_9RHOB</name>
<comment type="caution">
    <text evidence="1">The sequence shown here is derived from an EMBL/GenBank/DDBJ whole genome shotgun (WGS) entry which is preliminary data.</text>
</comment>
<keyword evidence="2" id="KW-1185">Reference proteome</keyword>
<dbReference type="RefSeq" id="WP_261496317.1">
    <property type="nucleotide sequence ID" value="NZ_JAOCQF010000002.1"/>
</dbReference>
<dbReference type="Proteomes" id="UP001205601">
    <property type="component" value="Unassembled WGS sequence"/>
</dbReference>
<sequence length="40" mass="4944">MKIEHRWMARMLVEAESCGLLLPWNRNARRDPRRHRADRD</sequence>
<organism evidence="1 2">
    <name type="scientific">Albidovulum sediminis</name>
    <dbReference type="NCBI Taxonomy" id="3066345"/>
    <lineage>
        <taxon>Bacteria</taxon>
        <taxon>Pseudomonadati</taxon>
        <taxon>Pseudomonadota</taxon>
        <taxon>Alphaproteobacteria</taxon>
        <taxon>Rhodobacterales</taxon>
        <taxon>Paracoccaceae</taxon>
        <taxon>Albidovulum</taxon>
    </lineage>
</organism>
<evidence type="ECO:0008006" key="3">
    <source>
        <dbReference type="Google" id="ProtNLM"/>
    </source>
</evidence>
<protein>
    <recommendedName>
        <fullName evidence="3">Transposase</fullName>
    </recommendedName>
</protein>
<accession>A0ABT2NND7</accession>
<evidence type="ECO:0000313" key="2">
    <source>
        <dbReference type="Proteomes" id="UP001205601"/>
    </source>
</evidence>
<proteinExistence type="predicted"/>